<evidence type="ECO:0000259" key="1">
    <source>
        <dbReference type="PROSITE" id="PS50086"/>
    </source>
</evidence>
<dbReference type="SUPFAM" id="SSF47923">
    <property type="entry name" value="Ypt/Rab-GAP domain of gyp1p"/>
    <property type="match status" value="1"/>
</dbReference>
<dbReference type="Pfam" id="PF00566">
    <property type="entry name" value="RabGAP-TBC"/>
    <property type="match status" value="1"/>
</dbReference>
<sequence length="134" mass="15433">MAWQAFVGVKERRVESYYQNLLDVSDDVSDLTESNSHNGSSGKKIERAHVPEKCKKQIEKVGTRRLLLAYAWRNPDVGYCQAMNFFAAMLLLMMPEENAFWALVGMIDGYFHFDGYFTTDMIESQVYLLIILGF</sequence>
<feature type="domain" description="Rab-GAP TBC" evidence="1">
    <location>
        <begin position="1"/>
        <end position="134"/>
    </location>
</feature>
<dbReference type="GO" id="GO:0005096">
    <property type="term" value="F:GTPase activator activity"/>
    <property type="evidence" value="ECO:0000318"/>
    <property type="project" value="GO_Central"/>
</dbReference>
<dbReference type="PANTHER" id="PTHR47219">
    <property type="entry name" value="RAB GTPASE-ACTIVATING PROTEIN 1-LIKE"/>
    <property type="match status" value="1"/>
</dbReference>
<dbReference type="PANTHER" id="PTHR47219:SF20">
    <property type="entry name" value="TBC1 DOMAIN FAMILY MEMBER 2B"/>
    <property type="match status" value="1"/>
</dbReference>
<name>A0A251URC3_HELAN</name>
<dbReference type="STRING" id="4232.A0A251URC3"/>
<keyword evidence="3" id="KW-1185">Reference proteome</keyword>
<proteinExistence type="predicted"/>
<gene>
    <name evidence="2" type="ORF">HannXRQ_Chr05g0153051</name>
</gene>
<dbReference type="InterPro" id="IPR000195">
    <property type="entry name" value="Rab-GAP-TBC_dom"/>
</dbReference>
<organism evidence="2 3">
    <name type="scientific">Helianthus annuus</name>
    <name type="common">Common sunflower</name>
    <dbReference type="NCBI Taxonomy" id="4232"/>
    <lineage>
        <taxon>Eukaryota</taxon>
        <taxon>Viridiplantae</taxon>
        <taxon>Streptophyta</taxon>
        <taxon>Embryophyta</taxon>
        <taxon>Tracheophyta</taxon>
        <taxon>Spermatophyta</taxon>
        <taxon>Magnoliopsida</taxon>
        <taxon>eudicotyledons</taxon>
        <taxon>Gunneridae</taxon>
        <taxon>Pentapetalae</taxon>
        <taxon>asterids</taxon>
        <taxon>campanulids</taxon>
        <taxon>Asterales</taxon>
        <taxon>Asteraceae</taxon>
        <taxon>Asteroideae</taxon>
        <taxon>Heliantheae alliance</taxon>
        <taxon>Heliantheae</taxon>
        <taxon>Helianthus</taxon>
    </lineage>
</organism>
<reference evidence="3" key="1">
    <citation type="journal article" date="2017" name="Nature">
        <title>The sunflower genome provides insights into oil metabolism, flowering and Asterid evolution.</title>
        <authorList>
            <person name="Badouin H."/>
            <person name="Gouzy J."/>
            <person name="Grassa C.J."/>
            <person name="Murat F."/>
            <person name="Staton S.E."/>
            <person name="Cottret L."/>
            <person name="Lelandais-Briere C."/>
            <person name="Owens G.L."/>
            <person name="Carrere S."/>
            <person name="Mayjonade B."/>
            <person name="Legrand L."/>
            <person name="Gill N."/>
            <person name="Kane N.C."/>
            <person name="Bowers J.E."/>
            <person name="Hubner S."/>
            <person name="Bellec A."/>
            <person name="Berard A."/>
            <person name="Berges H."/>
            <person name="Blanchet N."/>
            <person name="Boniface M.C."/>
            <person name="Brunel D."/>
            <person name="Catrice O."/>
            <person name="Chaidir N."/>
            <person name="Claudel C."/>
            <person name="Donnadieu C."/>
            <person name="Faraut T."/>
            <person name="Fievet G."/>
            <person name="Helmstetter N."/>
            <person name="King M."/>
            <person name="Knapp S.J."/>
            <person name="Lai Z."/>
            <person name="Le Paslier M.C."/>
            <person name="Lippi Y."/>
            <person name="Lorenzon L."/>
            <person name="Mandel J.R."/>
            <person name="Marage G."/>
            <person name="Marchand G."/>
            <person name="Marquand E."/>
            <person name="Bret-Mestries E."/>
            <person name="Morien E."/>
            <person name="Nambeesan S."/>
            <person name="Nguyen T."/>
            <person name="Pegot-Espagnet P."/>
            <person name="Pouilly N."/>
            <person name="Raftis F."/>
            <person name="Sallet E."/>
            <person name="Schiex T."/>
            <person name="Thomas J."/>
            <person name="Vandecasteele C."/>
            <person name="Vares D."/>
            <person name="Vear F."/>
            <person name="Vautrin S."/>
            <person name="Crespi M."/>
            <person name="Mangin B."/>
            <person name="Burke J.M."/>
            <person name="Salse J."/>
            <person name="Munos S."/>
            <person name="Vincourt P."/>
            <person name="Rieseberg L.H."/>
            <person name="Langlade N.B."/>
        </authorList>
    </citation>
    <scope>NUCLEOTIDE SEQUENCE [LARGE SCALE GENOMIC DNA]</scope>
    <source>
        <strain evidence="3">cv. SF193</strain>
    </source>
</reference>
<dbReference type="Proteomes" id="UP000215914">
    <property type="component" value="Chromosome 5"/>
</dbReference>
<dbReference type="PROSITE" id="PS50086">
    <property type="entry name" value="TBC_RABGAP"/>
    <property type="match status" value="1"/>
</dbReference>
<dbReference type="EMBL" id="CM007894">
    <property type="protein sequence ID" value="OTG25930.1"/>
    <property type="molecule type" value="Genomic_DNA"/>
</dbReference>
<accession>A0A251URC3</accession>
<dbReference type="InParanoid" id="A0A251URC3"/>
<evidence type="ECO:0000313" key="3">
    <source>
        <dbReference type="Proteomes" id="UP000215914"/>
    </source>
</evidence>
<dbReference type="Gene3D" id="1.10.8.270">
    <property type="entry name" value="putative rabgap domain of human tbc1 domain family member 14 like domains"/>
    <property type="match status" value="1"/>
</dbReference>
<dbReference type="AlphaFoldDB" id="A0A251URC3"/>
<dbReference type="InterPro" id="IPR035969">
    <property type="entry name" value="Rab-GAP_TBC_sf"/>
</dbReference>
<evidence type="ECO:0000313" key="2">
    <source>
        <dbReference type="EMBL" id="OTG25930.1"/>
    </source>
</evidence>
<protein>
    <submittedName>
        <fullName evidence="2">Putative rab-GTPase-TBC domain-containing protein</fullName>
    </submittedName>
</protein>
<dbReference type="InterPro" id="IPR050302">
    <property type="entry name" value="Rab_GAP_TBC_domain"/>
</dbReference>